<gene>
    <name evidence="1" type="ORF">C8D92_103103</name>
</gene>
<dbReference type="Proteomes" id="UP000245887">
    <property type="component" value="Unassembled WGS sequence"/>
</dbReference>
<comment type="caution">
    <text evidence="1">The sequence shown here is derived from an EMBL/GenBank/DDBJ whole genome shotgun (WGS) entry which is preliminary data.</text>
</comment>
<reference evidence="1 2" key="1">
    <citation type="submission" date="2018-04" db="EMBL/GenBank/DDBJ databases">
        <title>Genomic Encyclopedia of Type Strains, Phase IV (KMG-IV): sequencing the most valuable type-strain genomes for metagenomic binning, comparative biology and taxonomic classification.</title>
        <authorList>
            <person name="Goeker M."/>
        </authorList>
    </citation>
    <scope>NUCLEOTIDE SEQUENCE [LARGE SCALE GENOMIC DNA]</scope>
    <source>
        <strain evidence="1 2">DSM 28688</strain>
    </source>
</reference>
<evidence type="ECO:0000313" key="2">
    <source>
        <dbReference type="Proteomes" id="UP000245887"/>
    </source>
</evidence>
<name>A0A2U1CY47_9GAMM</name>
<proteinExistence type="predicted"/>
<evidence type="ECO:0000313" key="1">
    <source>
        <dbReference type="EMBL" id="PVY77418.1"/>
    </source>
</evidence>
<protein>
    <submittedName>
        <fullName evidence="1">Uncharacterized protein</fullName>
    </submittedName>
</protein>
<accession>A0A2U1CY47</accession>
<organism evidence="1 2">
    <name type="scientific">Tamilnaduibacter salinus</name>
    <dbReference type="NCBI Taxonomy" id="1484056"/>
    <lineage>
        <taxon>Bacteria</taxon>
        <taxon>Pseudomonadati</taxon>
        <taxon>Pseudomonadota</taxon>
        <taxon>Gammaproteobacteria</taxon>
        <taxon>Pseudomonadales</taxon>
        <taxon>Marinobacteraceae</taxon>
        <taxon>Tamilnaduibacter</taxon>
    </lineage>
</organism>
<dbReference type="EMBL" id="QEKQ01000003">
    <property type="protein sequence ID" value="PVY77418.1"/>
    <property type="molecule type" value="Genomic_DNA"/>
</dbReference>
<dbReference type="AlphaFoldDB" id="A0A2U1CY47"/>
<sequence length="95" mass="10211">MAKSADGAFIPTTGLVGNVETITSDQNRSRQPHERFAVVLMAEHVVVGQGNAMALAYDVFIKRLEPGTSILQLVFLIATVDPREKGSGLSDPCRV</sequence>